<comment type="caution">
    <text evidence="1">The sequence shown here is derived from an EMBL/GenBank/DDBJ whole genome shotgun (WGS) entry which is preliminary data.</text>
</comment>
<gene>
    <name evidence="1" type="ORF">DUNSADRAFT_16382</name>
</gene>
<keyword evidence="2" id="KW-1185">Reference proteome</keyword>
<name>A0ABQ7G3P4_DUNSA</name>
<accession>A0ABQ7G3P4</accession>
<organism evidence="1 2">
    <name type="scientific">Dunaliella salina</name>
    <name type="common">Green alga</name>
    <name type="synonym">Protococcus salinus</name>
    <dbReference type="NCBI Taxonomy" id="3046"/>
    <lineage>
        <taxon>Eukaryota</taxon>
        <taxon>Viridiplantae</taxon>
        <taxon>Chlorophyta</taxon>
        <taxon>core chlorophytes</taxon>
        <taxon>Chlorophyceae</taxon>
        <taxon>CS clade</taxon>
        <taxon>Chlamydomonadales</taxon>
        <taxon>Dunaliellaceae</taxon>
        <taxon>Dunaliella</taxon>
    </lineage>
</organism>
<sequence>MPPAVPVPVPVPVPTCAVPPTVLEVTVPVPACAVPPAVPAPMPVPACAVPPEVPVPVPPEVPEAATHPALLLFAAKAPEHVNIQALAHPVNRAEFAWAKLQVLRNAGSGEWNGRSSSSHGCSYGCLSCGSSDGFLVCCGKAGIALHSSVQVPLATAVAAVEVAWPREMTYMCCC</sequence>
<proteinExistence type="predicted"/>
<dbReference type="EMBL" id="MU070188">
    <property type="protein sequence ID" value="KAF5829224.1"/>
    <property type="molecule type" value="Genomic_DNA"/>
</dbReference>
<reference evidence="1" key="1">
    <citation type="submission" date="2017-08" db="EMBL/GenBank/DDBJ databases">
        <authorList>
            <person name="Polle J.E."/>
            <person name="Barry K."/>
            <person name="Cushman J."/>
            <person name="Schmutz J."/>
            <person name="Tran D."/>
            <person name="Hathwaick L.T."/>
            <person name="Yim W.C."/>
            <person name="Jenkins J."/>
            <person name="Mckie-Krisberg Z.M."/>
            <person name="Prochnik S."/>
            <person name="Lindquist E."/>
            <person name="Dockter R.B."/>
            <person name="Adam C."/>
            <person name="Molina H."/>
            <person name="Bunkerborg J."/>
            <person name="Jin E."/>
            <person name="Buchheim M."/>
            <person name="Magnuson J."/>
        </authorList>
    </citation>
    <scope>NUCLEOTIDE SEQUENCE</scope>
    <source>
        <strain evidence="1">CCAP 19/18</strain>
    </source>
</reference>
<dbReference type="Proteomes" id="UP000815325">
    <property type="component" value="Unassembled WGS sequence"/>
</dbReference>
<evidence type="ECO:0000313" key="2">
    <source>
        <dbReference type="Proteomes" id="UP000815325"/>
    </source>
</evidence>
<protein>
    <submittedName>
        <fullName evidence="1">Uncharacterized protein</fullName>
    </submittedName>
</protein>
<evidence type="ECO:0000313" key="1">
    <source>
        <dbReference type="EMBL" id="KAF5829224.1"/>
    </source>
</evidence>